<dbReference type="Pfam" id="PF12802">
    <property type="entry name" value="MarR_2"/>
    <property type="match status" value="1"/>
</dbReference>
<evidence type="ECO:0000259" key="1">
    <source>
        <dbReference type="PROSITE" id="PS50995"/>
    </source>
</evidence>
<dbReference type="Gene3D" id="1.10.10.10">
    <property type="entry name" value="Winged helix-like DNA-binding domain superfamily/Winged helix DNA-binding domain"/>
    <property type="match status" value="1"/>
</dbReference>
<dbReference type="InterPro" id="IPR000835">
    <property type="entry name" value="HTH_MarR-typ"/>
</dbReference>
<dbReference type="InterPro" id="IPR036390">
    <property type="entry name" value="WH_DNA-bd_sf"/>
</dbReference>
<dbReference type="Proteomes" id="UP000182944">
    <property type="component" value="Unassembled WGS sequence"/>
</dbReference>
<name>A0A1H2ST55_9RHOB</name>
<dbReference type="GO" id="GO:0003700">
    <property type="term" value="F:DNA-binding transcription factor activity"/>
    <property type="evidence" value="ECO:0007669"/>
    <property type="project" value="InterPro"/>
</dbReference>
<gene>
    <name evidence="2" type="ORF">SAMN05444276_101724</name>
</gene>
<organism evidence="2 3">
    <name type="scientific">Paracoccus sanguinis</name>
    <dbReference type="NCBI Taxonomy" id="1545044"/>
    <lineage>
        <taxon>Bacteria</taxon>
        <taxon>Pseudomonadati</taxon>
        <taxon>Pseudomonadota</taxon>
        <taxon>Alphaproteobacteria</taxon>
        <taxon>Rhodobacterales</taxon>
        <taxon>Paracoccaceae</taxon>
        <taxon>Paracoccus</taxon>
    </lineage>
</organism>
<dbReference type="SMART" id="SM00347">
    <property type="entry name" value="HTH_MARR"/>
    <property type="match status" value="1"/>
</dbReference>
<dbReference type="RefSeq" id="WP_052174877.1">
    <property type="nucleotide sequence ID" value="NZ_FNNA01000001.1"/>
</dbReference>
<dbReference type="InterPro" id="IPR039422">
    <property type="entry name" value="MarR/SlyA-like"/>
</dbReference>
<dbReference type="OrthoDB" id="511972at2"/>
<dbReference type="PANTHER" id="PTHR33164:SF13">
    <property type="entry name" value="4-HYDROXYPHENYLACETATE CATABOLISM PROTEIN"/>
    <property type="match status" value="1"/>
</dbReference>
<feature type="domain" description="HTH marR-type" evidence="1">
    <location>
        <begin position="25"/>
        <end position="160"/>
    </location>
</feature>
<dbReference type="InterPro" id="IPR036388">
    <property type="entry name" value="WH-like_DNA-bd_sf"/>
</dbReference>
<dbReference type="PRINTS" id="PR00598">
    <property type="entry name" value="HTHMARR"/>
</dbReference>
<dbReference type="STRING" id="1545044.SAMN05444276_101724"/>
<evidence type="ECO:0000313" key="2">
    <source>
        <dbReference type="EMBL" id="SDW34768.1"/>
    </source>
</evidence>
<sequence length="174" mass="19016">MSRGSEARGVEAAAAPVDELTAGLRNRLFFRLYQAANLLHKTGTRALEAHGVTTQQWAVLGALADPRSQGGIAVGDLAALLMVSRQNLNGVLSRLEARGLTERVVDARDKRSRFIHLTEEGSALWIAIQPEIGAYYGDSVTGFSNSDLIAMLHYLESLRRNFVRIQAEQGDPEE</sequence>
<dbReference type="EMBL" id="FNNA01000001">
    <property type="protein sequence ID" value="SDW34768.1"/>
    <property type="molecule type" value="Genomic_DNA"/>
</dbReference>
<dbReference type="PANTHER" id="PTHR33164">
    <property type="entry name" value="TRANSCRIPTIONAL REGULATOR, MARR FAMILY"/>
    <property type="match status" value="1"/>
</dbReference>
<protein>
    <submittedName>
        <fullName evidence="2">Transcriptional regulator, MarR family</fullName>
    </submittedName>
</protein>
<accession>A0A1H2ST55</accession>
<dbReference type="GO" id="GO:0006950">
    <property type="term" value="P:response to stress"/>
    <property type="evidence" value="ECO:0007669"/>
    <property type="project" value="TreeGrafter"/>
</dbReference>
<dbReference type="AlphaFoldDB" id="A0A1H2ST55"/>
<proteinExistence type="predicted"/>
<reference evidence="3" key="1">
    <citation type="submission" date="2016-10" db="EMBL/GenBank/DDBJ databases">
        <authorList>
            <person name="Varghese N."/>
            <person name="Submissions S."/>
        </authorList>
    </citation>
    <scope>NUCLEOTIDE SEQUENCE [LARGE SCALE GENOMIC DNA]</scope>
    <source>
        <strain evidence="3">DSM 29303</strain>
    </source>
</reference>
<evidence type="ECO:0000313" key="3">
    <source>
        <dbReference type="Proteomes" id="UP000182944"/>
    </source>
</evidence>
<dbReference type="PROSITE" id="PS50995">
    <property type="entry name" value="HTH_MARR_2"/>
    <property type="match status" value="1"/>
</dbReference>
<dbReference type="SUPFAM" id="SSF46785">
    <property type="entry name" value="Winged helix' DNA-binding domain"/>
    <property type="match status" value="1"/>
</dbReference>
<keyword evidence="3" id="KW-1185">Reference proteome</keyword>